<reference evidence="3" key="1">
    <citation type="submission" date="2016-11" db="UniProtKB">
        <authorList>
            <consortium name="WormBaseParasite"/>
        </authorList>
    </citation>
    <scope>IDENTIFICATION</scope>
</reference>
<dbReference type="InterPro" id="IPR007669">
    <property type="entry name" value="Chst-1-like"/>
</dbReference>
<feature type="compositionally biased region" description="Polar residues" evidence="1">
    <location>
        <begin position="366"/>
        <end position="378"/>
    </location>
</feature>
<accession>A0A1I8AFC6</accession>
<proteinExistence type="predicted"/>
<dbReference type="Pfam" id="PF03567">
    <property type="entry name" value="Sulfotransfer_2"/>
    <property type="match status" value="1"/>
</dbReference>
<evidence type="ECO:0000256" key="1">
    <source>
        <dbReference type="SAM" id="MobiDB-lite"/>
    </source>
</evidence>
<feature type="compositionally biased region" description="Low complexity" evidence="1">
    <location>
        <begin position="346"/>
        <end position="356"/>
    </location>
</feature>
<dbReference type="AlphaFoldDB" id="A0A1I8AFC6"/>
<keyword evidence="2" id="KW-1185">Reference proteome</keyword>
<dbReference type="WBParaSite" id="L893_g5375.t1">
    <property type="protein sequence ID" value="L893_g5375.t1"/>
    <property type="gene ID" value="L893_g5375"/>
</dbReference>
<protein>
    <submittedName>
        <fullName evidence="3">Sulfotransfer_1 domain-containing protein</fullName>
    </submittedName>
</protein>
<dbReference type="InterPro" id="IPR005331">
    <property type="entry name" value="Sulfotransferase"/>
</dbReference>
<organism evidence="2 3">
    <name type="scientific">Steinernema glaseri</name>
    <dbReference type="NCBI Taxonomy" id="37863"/>
    <lineage>
        <taxon>Eukaryota</taxon>
        <taxon>Metazoa</taxon>
        <taxon>Ecdysozoa</taxon>
        <taxon>Nematoda</taxon>
        <taxon>Chromadorea</taxon>
        <taxon>Rhabditida</taxon>
        <taxon>Tylenchina</taxon>
        <taxon>Panagrolaimomorpha</taxon>
        <taxon>Strongyloidoidea</taxon>
        <taxon>Steinernematidae</taxon>
        <taxon>Steinernema</taxon>
    </lineage>
</organism>
<dbReference type="GO" id="GO:0016020">
    <property type="term" value="C:membrane"/>
    <property type="evidence" value="ECO:0007669"/>
    <property type="project" value="InterPro"/>
</dbReference>
<dbReference type="GO" id="GO:0050650">
    <property type="term" value="P:chondroitin sulfate proteoglycan biosynthetic process"/>
    <property type="evidence" value="ECO:0007669"/>
    <property type="project" value="InterPro"/>
</dbReference>
<name>A0A1I8AFC6_9BILA</name>
<evidence type="ECO:0000313" key="3">
    <source>
        <dbReference type="WBParaSite" id="L893_g5375.t1"/>
    </source>
</evidence>
<dbReference type="PANTHER" id="PTHR22900">
    <property type="entry name" value="PROTEIN CBG14245-RELATED"/>
    <property type="match status" value="1"/>
</dbReference>
<dbReference type="PANTHER" id="PTHR22900:SF5">
    <property type="entry name" value="PROTEIN CBG14245"/>
    <property type="match status" value="1"/>
</dbReference>
<evidence type="ECO:0000313" key="2">
    <source>
        <dbReference type="Proteomes" id="UP000095287"/>
    </source>
</evidence>
<dbReference type="Proteomes" id="UP000095287">
    <property type="component" value="Unplaced"/>
</dbReference>
<dbReference type="GO" id="GO:0047756">
    <property type="term" value="F:chondroitin 4-sulfotransferase activity"/>
    <property type="evidence" value="ECO:0007669"/>
    <property type="project" value="InterPro"/>
</dbReference>
<feature type="region of interest" description="Disordered" evidence="1">
    <location>
        <begin position="346"/>
        <end position="378"/>
    </location>
</feature>
<sequence>MEGGTVSFYGKFRHLIVTILEASAILMYTTFVSDNKYCEVKDILDIYVKYSLSNKRQEEKHIKRIQPPLFPPVPPYAELSTKIRVVRKHKLAACLIQKNMSTLLQAIMCFLENPEAFRAANRTITTDQWSTRFCQGKNEFEGLGKVGGYSDMLRNTTSKMSDWMLYAFVRDPLERFVSGFVDKCVINMGQFDPRQDCHGCRNNISCFVHSIYNDSMEFLEVGYNKTVTMEDYHVFPQNWHCNFRQYADSIKLFKYRNADRVGVYKELADLLNSAGVNVALIDEILAHITRHDTEHATIRSSKTKKYTNEIVKNKNLLNIVYSIYFFDYFQRRQQEEDCDYIGCTATSTSASKSPPSSEDRLDCSNRIPSLNASSLSTPTPLYRDVAIDQATESGRFGTRAPPP</sequence>
<dbReference type="GO" id="GO:1902884">
    <property type="term" value="P:positive regulation of response to oxidative stress"/>
    <property type="evidence" value="ECO:0007669"/>
    <property type="project" value="InterPro"/>
</dbReference>